<comment type="caution">
    <text evidence="3">The sequence shown here is derived from an EMBL/GenBank/DDBJ whole genome shotgun (WGS) entry which is preliminary data.</text>
</comment>
<dbReference type="PANTHER" id="PTHR43283:SF7">
    <property type="entry name" value="BETA-LACTAMASE-RELATED DOMAIN-CONTAINING PROTEIN"/>
    <property type="match status" value="1"/>
</dbReference>
<dbReference type="EMBL" id="JADKNH010000005">
    <property type="protein sequence ID" value="MBF4693409.1"/>
    <property type="molecule type" value="Genomic_DNA"/>
</dbReference>
<dbReference type="PANTHER" id="PTHR43283">
    <property type="entry name" value="BETA-LACTAMASE-RELATED"/>
    <property type="match status" value="1"/>
</dbReference>
<dbReference type="Pfam" id="PF00144">
    <property type="entry name" value="Beta-lactamase"/>
    <property type="match status" value="1"/>
</dbReference>
<evidence type="ECO:0000313" key="3">
    <source>
        <dbReference type="EMBL" id="MBF4693409.1"/>
    </source>
</evidence>
<evidence type="ECO:0000259" key="2">
    <source>
        <dbReference type="Pfam" id="PF00144"/>
    </source>
</evidence>
<feature type="chain" id="PRO_5045951591" evidence="1">
    <location>
        <begin position="24"/>
        <end position="469"/>
    </location>
</feature>
<proteinExistence type="predicted"/>
<dbReference type="SUPFAM" id="SSF56601">
    <property type="entry name" value="beta-lactamase/transpeptidase-like"/>
    <property type="match status" value="1"/>
</dbReference>
<gene>
    <name evidence="3" type="ORF">ISU02_09770</name>
</gene>
<dbReference type="InterPro" id="IPR050789">
    <property type="entry name" value="Diverse_Enzym_Activities"/>
</dbReference>
<protein>
    <submittedName>
        <fullName evidence="3">Serine hydrolase</fullName>
    </submittedName>
</protein>
<evidence type="ECO:0000256" key="1">
    <source>
        <dbReference type="SAM" id="SignalP"/>
    </source>
</evidence>
<keyword evidence="1" id="KW-0732">Signal</keyword>
<dbReference type="RefSeq" id="WP_194701641.1">
    <property type="nucleotide sequence ID" value="NZ_JADKNH010000005.1"/>
</dbReference>
<reference evidence="3 4" key="1">
    <citation type="submission" date="2020-11" db="EMBL/GenBank/DDBJ databases">
        <title>Fusibacter basophilias sp. nov.</title>
        <authorList>
            <person name="Qiu D."/>
        </authorList>
    </citation>
    <scope>NUCLEOTIDE SEQUENCE [LARGE SCALE GENOMIC DNA]</scope>
    <source>
        <strain evidence="3 4">Q10-2</strain>
    </source>
</reference>
<dbReference type="Proteomes" id="UP000614200">
    <property type="component" value="Unassembled WGS sequence"/>
</dbReference>
<dbReference type="InterPro" id="IPR012338">
    <property type="entry name" value="Beta-lactam/transpept-like"/>
</dbReference>
<keyword evidence="3" id="KW-0378">Hydrolase</keyword>
<evidence type="ECO:0000313" key="4">
    <source>
        <dbReference type="Proteomes" id="UP000614200"/>
    </source>
</evidence>
<dbReference type="Gene3D" id="3.40.710.10">
    <property type="entry name" value="DD-peptidase/beta-lactamase superfamily"/>
    <property type="match status" value="1"/>
</dbReference>
<dbReference type="InterPro" id="IPR001466">
    <property type="entry name" value="Beta-lactam-related"/>
</dbReference>
<sequence>MLKRIFVFLLVFTLFQANTITYANNMQDMLDMLNQLQEMTNSSEGRTLPEGITLPEGFSLPEGFEFPEGFSMPEGMTLPEGFSMPEGVTLPEGFDMPEGVMLPEGFDMPEGVMLPEGVEQFLNKTNKEPLDSTPLTQVDPKIVGINAEMLKNMETYISNNPKYANLDAVLIAKDGKFCYSYYASPKNKMKPSPVYSVTKSVTSMLIGIAEDEGFLSTEDPVVKYFDTTTLDNMTEDKKNILVKHLMTMQSGLTWGEEEDMSVFIDLYTQSLNPFEKVNIPQTMMSLPMKTVPGTLFDYNTMHGNVLDHVLYEASSMHLKEFADQYLFGPLGIHAYNFEKSNSDGSYFGGKGLALTGEDMLKIGILIDNGGKIDDQQIISQSYLDKASKAVVSRSNSGTPNYGYSFNTDEGAIRFAGSGGQRIDIYDSKDLVVVYKVKTDLYGASTETMEADISYLTTQFIMKSLNEDVQ</sequence>
<organism evidence="3 4">
    <name type="scientific">Fusibacter ferrireducens</name>
    <dbReference type="NCBI Taxonomy" id="2785058"/>
    <lineage>
        <taxon>Bacteria</taxon>
        <taxon>Bacillati</taxon>
        <taxon>Bacillota</taxon>
        <taxon>Clostridia</taxon>
        <taxon>Eubacteriales</taxon>
        <taxon>Eubacteriales Family XII. Incertae Sedis</taxon>
        <taxon>Fusibacter</taxon>
    </lineage>
</organism>
<name>A0ABR9ZUZ8_9FIRM</name>
<feature type="domain" description="Beta-lactamase-related" evidence="2">
    <location>
        <begin position="168"/>
        <end position="436"/>
    </location>
</feature>
<dbReference type="GO" id="GO:0016787">
    <property type="term" value="F:hydrolase activity"/>
    <property type="evidence" value="ECO:0007669"/>
    <property type="project" value="UniProtKB-KW"/>
</dbReference>
<feature type="signal peptide" evidence="1">
    <location>
        <begin position="1"/>
        <end position="23"/>
    </location>
</feature>
<keyword evidence="4" id="KW-1185">Reference proteome</keyword>
<accession>A0ABR9ZUZ8</accession>